<organism evidence="2 3">
    <name type="scientific">Ureibacillus sinduriensis BLB-1 = JCM 15800</name>
    <dbReference type="NCBI Taxonomy" id="1384057"/>
    <lineage>
        <taxon>Bacteria</taxon>
        <taxon>Bacillati</taxon>
        <taxon>Bacillota</taxon>
        <taxon>Bacilli</taxon>
        <taxon>Bacillales</taxon>
        <taxon>Caryophanaceae</taxon>
        <taxon>Ureibacillus</taxon>
    </lineage>
</organism>
<dbReference type="eggNOG" id="ENOG502ZRWD">
    <property type="taxonomic scope" value="Bacteria"/>
</dbReference>
<reference evidence="2 3" key="1">
    <citation type="submission" date="2014-02" db="EMBL/GenBank/DDBJ databases">
        <title>Draft genome sequence of Lysinibacillus sinduriensis JCM 15800.</title>
        <authorList>
            <person name="Zhang F."/>
            <person name="Wang G."/>
            <person name="Zhang L."/>
        </authorList>
    </citation>
    <scope>NUCLEOTIDE SEQUENCE [LARGE SCALE GENOMIC DNA]</scope>
    <source>
        <strain evidence="2 3">JCM 15800</strain>
    </source>
</reference>
<evidence type="ECO:0000256" key="1">
    <source>
        <dbReference type="SAM" id="MobiDB-lite"/>
    </source>
</evidence>
<evidence type="ECO:0000313" key="2">
    <source>
        <dbReference type="EMBL" id="KGR77218.1"/>
    </source>
</evidence>
<comment type="caution">
    <text evidence="2">The sequence shown here is derived from an EMBL/GenBank/DDBJ whole genome shotgun (WGS) entry which is preliminary data.</text>
</comment>
<dbReference type="AlphaFoldDB" id="A0A0A3I3G4"/>
<sequence>MRTSRVVETTNSIFRNSRQYLHSNEQIFRVMQESELSQFVGGQGNRKRKKQQEKSHTPRKPGTDSNAEAVPGMHYDALSISSLQNYLLKHSEKIERARRKISCIRAYRSSI</sequence>
<dbReference type="RefSeq" id="WP_036198320.1">
    <property type="nucleotide sequence ID" value="NZ_JPVO01000040.1"/>
</dbReference>
<gene>
    <name evidence="2" type="ORF">CD33_03680</name>
</gene>
<protein>
    <submittedName>
        <fullName evidence="2">Uncharacterized protein</fullName>
    </submittedName>
</protein>
<accession>A0A0A3I3G4</accession>
<keyword evidence="3" id="KW-1185">Reference proteome</keyword>
<dbReference type="STRING" id="1384057.CD33_03680"/>
<proteinExistence type="predicted"/>
<name>A0A0A3I3G4_9BACL</name>
<feature type="region of interest" description="Disordered" evidence="1">
    <location>
        <begin position="38"/>
        <end position="70"/>
    </location>
</feature>
<dbReference type="EMBL" id="JPVO01000040">
    <property type="protein sequence ID" value="KGR77218.1"/>
    <property type="molecule type" value="Genomic_DNA"/>
</dbReference>
<evidence type="ECO:0000313" key="3">
    <source>
        <dbReference type="Proteomes" id="UP000030408"/>
    </source>
</evidence>
<dbReference type="Proteomes" id="UP000030408">
    <property type="component" value="Unassembled WGS sequence"/>
</dbReference>
<dbReference type="OrthoDB" id="2739792at2"/>